<dbReference type="KEGG" id="mme:Marme_3970"/>
<dbReference type="HOGENOM" id="CLU_005391_1_0_6"/>
<dbReference type="STRING" id="717774.Marme_3970"/>
<dbReference type="Gene3D" id="3.40.605.10">
    <property type="entry name" value="Aldehyde Dehydrogenase, Chain A, domain 1"/>
    <property type="match status" value="1"/>
</dbReference>
<dbReference type="InterPro" id="IPR016161">
    <property type="entry name" value="Ald_DH/histidinol_DH"/>
</dbReference>
<evidence type="ECO:0000313" key="4">
    <source>
        <dbReference type="EMBL" id="ADZ93178.1"/>
    </source>
</evidence>
<dbReference type="PANTHER" id="PTHR42991">
    <property type="entry name" value="ALDEHYDE DEHYDROGENASE"/>
    <property type="match status" value="1"/>
</dbReference>
<dbReference type="Proteomes" id="UP000001062">
    <property type="component" value="Chromosome"/>
</dbReference>
<dbReference type="AlphaFoldDB" id="F2JZ93"/>
<name>F2JZ93_MARM1</name>
<dbReference type="eggNOG" id="COG1012">
    <property type="taxonomic scope" value="Bacteria"/>
</dbReference>
<dbReference type="InterPro" id="IPR051020">
    <property type="entry name" value="ALDH-related_metabolic_enz"/>
</dbReference>
<dbReference type="PANTHER" id="PTHR42991:SF1">
    <property type="entry name" value="ALDEHYDE DEHYDROGENASE"/>
    <property type="match status" value="1"/>
</dbReference>
<dbReference type="GO" id="GO:0008911">
    <property type="term" value="F:lactaldehyde dehydrogenase (NAD+) activity"/>
    <property type="evidence" value="ECO:0007669"/>
    <property type="project" value="UniProtKB-EC"/>
</dbReference>
<dbReference type="EMBL" id="CP002583">
    <property type="protein sequence ID" value="ADZ93178.1"/>
    <property type="molecule type" value="Genomic_DNA"/>
</dbReference>
<keyword evidence="2 4" id="KW-0560">Oxidoreductase</keyword>
<dbReference type="InterPro" id="IPR016162">
    <property type="entry name" value="Ald_DH_N"/>
</dbReference>
<dbReference type="OrthoDB" id="9812625at2"/>
<comment type="similarity">
    <text evidence="1">Belongs to the aldehyde dehydrogenase family.</text>
</comment>
<feature type="domain" description="Aldehyde dehydrogenase" evidence="3">
    <location>
        <begin position="14"/>
        <end position="463"/>
    </location>
</feature>
<dbReference type="InterPro" id="IPR015590">
    <property type="entry name" value="Aldehyde_DH_dom"/>
</dbReference>
<evidence type="ECO:0000256" key="2">
    <source>
        <dbReference type="ARBA" id="ARBA00023002"/>
    </source>
</evidence>
<dbReference type="Pfam" id="PF00171">
    <property type="entry name" value="Aldedh"/>
    <property type="match status" value="1"/>
</dbReference>
<dbReference type="SUPFAM" id="SSF53720">
    <property type="entry name" value="ALDH-like"/>
    <property type="match status" value="1"/>
</dbReference>
<dbReference type="Gene3D" id="3.40.309.10">
    <property type="entry name" value="Aldehyde Dehydrogenase, Chain A, domain 2"/>
    <property type="match status" value="1"/>
</dbReference>
<dbReference type="RefSeq" id="WP_013663080.1">
    <property type="nucleotide sequence ID" value="NC_015276.1"/>
</dbReference>
<keyword evidence="5" id="KW-1185">Reference proteome</keyword>
<accession>F2JZ93</accession>
<gene>
    <name evidence="4" type="ordered locus">Marme_3970</name>
</gene>
<evidence type="ECO:0000256" key="1">
    <source>
        <dbReference type="ARBA" id="ARBA00009986"/>
    </source>
</evidence>
<dbReference type="PATRIC" id="fig|717774.3.peg.4095"/>
<proteinExistence type="inferred from homology"/>
<dbReference type="EC" id="1.2.1.22" evidence="4"/>
<protein>
    <submittedName>
        <fullName evidence="4">Lactaldehyde dehydrogenase</fullName>
        <ecNumber evidence="4">1.2.1.22</ecNumber>
    </submittedName>
</protein>
<evidence type="ECO:0000313" key="5">
    <source>
        <dbReference type="Proteomes" id="UP000001062"/>
    </source>
</evidence>
<organism evidence="4 5">
    <name type="scientific">Marinomonas mediterranea (strain ATCC 700492 / JCM 21426 / NBRC 103028 / MMB-1)</name>
    <dbReference type="NCBI Taxonomy" id="717774"/>
    <lineage>
        <taxon>Bacteria</taxon>
        <taxon>Pseudomonadati</taxon>
        <taxon>Pseudomonadota</taxon>
        <taxon>Gammaproteobacteria</taxon>
        <taxon>Oceanospirillales</taxon>
        <taxon>Oceanospirillaceae</taxon>
        <taxon>Marinomonas</taxon>
    </lineage>
</organism>
<dbReference type="InterPro" id="IPR016163">
    <property type="entry name" value="Ald_DH_C"/>
</dbReference>
<evidence type="ECO:0000259" key="3">
    <source>
        <dbReference type="Pfam" id="PF00171"/>
    </source>
</evidence>
<reference evidence="4 5" key="1">
    <citation type="journal article" date="2012" name="Stand. Genomic Sci.">
        <title>Complete genome sequence of the melanogenic marine bacterium Marinomonas mediterranea type strain (MMB-1(T)).</title>
        <authorList>
            <person name="Lucas-Elio P."/>
            <person name="Goodwin L."/>
            <person name="Woyke T."/>
            <person name="Pitluck S."/>
            <person name="Nolan M."/>
            <person name="Kyrpides N.C."/>
            <person name="Detter J.C."/>
            <person name="Copeland A."/>
            <person name="Teshima H."/>
            <person name="Bruce D."/>
            <person name="Detter C."/>
            <person name="Tapia R."/>
            <person name="Han S."/>
            <person name="Land M.L."/>
            <person name="Ivanova N."/>
            <person name="Mikhailova N."/>
            <person name="Johnston A.W."/>
            <person name="Sanchez-Amat A."/>
        </authorList>
    </citation>
    <scope>NUCLEOTIDE SEQUENCE [LARGE SCALE GENOMIC DNA]</scope>
    <source>
        <strain evidence="5">ATCC 700492 / JCM 21426 / NBRC 103028 / MMB-1</strain>
    </source>
</reference>
<sequence length="476" mass="51628">MAINQQISRVSPLLNVSNPYTNNVITTIETTSPNSLQSILDAAQRGAKACRALARYQRANILTKTAQIVSQRSDGFATTIVQESGKTITQARKEVARCINTLELSAEEAKRHAGEVIPFDSYEGAAGREGYTHRDPLGIIAAITPFNDPLNLVAHKLGPAIAGGNAVILKPSELTPLSAIKLVNAFVEAGLNEDIISVVIGDAALGEALIASEQVRMVSFTGGMKTGEAITRQAGLKKMAMDLGGNAPVIVMNDCNLELAVSSCVSGAFWAAGQNCIGVQRIYVHHTVFDLFTERFIAQTNAMNVGDPMITTMDLGPMINEAQAQRIETWVDAAIEQGAKVLTGHQRHGALYEPTVLTHVPMDAKVFEDEVFAPVVILEPYENFGEVIELANQTECSLHAGIFTNSMNKALQAIERLEFSGVMVNDSSDFRFDAMPFGGYKKGSLGREGVRYALEEMTQTKVVCFNRDHDEREDEH</sequence>
<dbReference type="CDD" id="cd07149">
    <property type="entry name" value="ALDH_y4uC"/>
    <property type="match status" value="1"/>
</dbReference>